<dbReference type="Pfam" id="PF23427">
    <property type="entry name" value="EGF_4"/>
    <property type="match status" value="1"/>
</dbReference>
<keyword evidence="8 13" id="KW-0812">Transmembrane</keyword>
<dbReference type="Gene3D" id="2.10.25.10">
    <property type="entry name" value="Laminin"/>
    <property type="match status" value="15"/>
</dbReference>
<feature type="region of interest" description="Disordered" evidence="7">
    <location>
        <begin position="2530"/>
        <end position="2568"/>
    </location>
</feature>
<dbReference type="InterPro" id="IPR009030">
    <property type="entry name" value="Growth_fac_rcpt_cys_sf"/>
</dbReference>
<evidence type="ECO:0000313" key="14">
    <source>
        <dbReference type="Proteomes" id="UP000054843"/>
    </source>
</evidence>
<feature type="transmembrane region" description="Helical" evidence="8">
    <location>
        <begin position="2298"/>
        <end position="2321"/>
    </location>
</feature>
<feature type="chain" id="PRO_5006882839" evidence="9">
    <location>
        <begin position="20"/>
        <end position="2568"/>
    </location>
</feature>
<evidence type="ECO:0000259" key="12">
    <source>
        <dbReference type="PROSITE" id="PS50234"/>
    </source>
</evidence>
<dbReference type="Pfam" id="PF25314">
    <property type="entry name" value="TNFR_nem"/>
    <property type="match status" value="4"/>
</dbReference>
<dbReference type="SUPFAM" id="SSF82671">
    <property type="entry name" value="SEA domain"/>
    <property type="match status" value="1"/>
</dbReference>
<feature type="compositionally biased region" description="Low complexity" evidence="7">
    <location>
        <begin position="2428"/>
        <end position="2437"/>
    </location>
</feature>
<feature type="domain" description="SEA" evidence="10">
    <location>
        <begin position="1545"/>
        <end position="1669"/>
    </location>
</feature>
<keyword evidence="14" id="KW-1185">Reference proteome</keyword>
<dbReference type="Proteomes" id="UP000054843">
    <property type="component" value="Unassembled WGS sequence"/>
</dbReference>
<dbReference type="InterPro" id="IPR057353">
    <property type="entry name" value="TNFR_nem"/>
</dbReference>
<keyword evidence="13" id="KW-0675">Receptor</keyword>
<evidence type="ECO:0000256" key="4">
    <source>
        <dbReference type="ARBA" id="ARBA00023157"/>
    </source>
</evidence>
<dbReference type="SMART" id="SM00200">
    <property type="entry name" value="SEA"/>
    <property type="match status" value="3"/>
</dbReference>
<keyword evidence="5" id="KW-0325">Glycoprotein</keyword>
<keyword evidence="4 6" id="KW-1015">Disulfide bond</keyword>
<dbReference type="InterPro" id="IPR036364">
    <property type="entry name" value="SEA_dom_sf"/>
</dbReference>
<feature type="domain" description="EGF-like" evidence="11">
    <location>
        <begin position="1273"/>
        <end position="1312"/>
    </location>
</feature>
<evidence type="ECO:0000259" key="11">
    <source>
        <dbReference type="PROSITE" id="PS50026"/>
    </source>
</evidence>
<sequence length="2568" mass="284006">MVMASCLFILPLLTSLVSAQYSDNSAWSPATQHNSHGWSAQNCSAYYTTTSPSPLSHVCQNWNSQASNPFEKFFGPIPGVVRPEFRVPCNVKDPLACNASLFEVCTFNQGAYGCTCPPNFSRLPDGRCKVANECYEPSMNDCSHNAICIDEIESYRCQCKPGFTDVSPDPSRLPGRVCLQVEDQCSHPAHYNIDCDKHATCQNTPHGFTCVCNPGYVDTSELVNLKPGRRCSKEVNECANPSMNDCSPNATCIDTKEGYTCRCKPGYIDVSMNVGCYPGRECRLPAETSASERQCDPRDSKSCPNGEICEFSGGLYRCTCPNKAARLENGQCATAKNCQTEKVDCDPNADCINLVNGYTCQCNPGFRDVSPDPVRKPGRKCSQLINECAIPWMNKCSPFAECIDTPESYLCQCKHGYVDVSSTYGLPPGRQCSNTTKMCARPETNSCDPEAVCIDKPDGYICVCPEGYVDVSSNAKLQPGRVCTLQTLCPTQPTDLVFLIDGSGSIGTEIFYKYVMRFVHEFVTLFDINEDRTRVGIIQYTGQVKPEFYLNQHKNIDQLQQAIRNIRYVGGLTKTGAALQFMTKNTFTTQMGARTRDPNVYKIGVVITDGRAQDNVKIPADEARRHNISLYAVGVTNHVLESELEQIAGSKDRYFIVGTFAELNTRLRAKIQKEMCKGIVKASTKTVLKKYPKTYLESDVASFPPSRPCAVPENEVQNPCDRTLNQVCMQGKCGCGYGFCKNLKTGECEITELIGFSSCNPELPTSCPFPTVCKKTIYGDARCACPDDHICHPSENTCVKVSHSYQCSANEDYNYATGKCEPKGSFCKPICDPRKKEVCLRNRHDPSKMSCQCPEKHLRDPNTGICTVDECAHQLHDCSPHATCTDTFDSYICSCLPGYIDKSRDPIREPGRICEKPLNPCESGKHNCSPDALCFPTATGGFTCQCRDGYLDMSPNLKQSPGLVCKKKVNECADPSLNNCSENAECTDTDTGYLCHCKPGYRDISPLQSPGRKCVPDVCQSPDKNDCWQGRCRTTDAESGQYTCEPCPSGYMDKSPNPNLPGRLCVPSMLIVLKKSPCSDPSRNDCSHYAWCLEVGEENYSCKCRDGFDDVSPNPSQYPGRVCEPATDPCRDNRMNDCDPHALCEKSGRSYSCTCKTGYLDTSPDKARAPGRQCTQLVNECENFQMNNCSRYAKCIDKEIGYTCECLEGYHDTNPQSPGRECSLVINECESYNLNDCHPNAICTDLLVGYSCKCKPPYVDHSPDPQRPGRICKYNECSDPNLNDCDPNAECQDTESSYVCFCKEGYKDMDPSRPGRNCLQISTPPPVTTEAPCDIQCGTKLCCSNRGEVCLRGQCSCPPGFGRANSYDNCRPVDIVTIPVIVNRLGESPLVWSSTFSDSDHPRFVEISDLFSKGVGEALSSTDVEPAYINTQVLEIKNSHHINSKLPEGLLVDASIQMQRGGPPAEVVCRQLQASIKNAGDIIGKTQLHTPESFDICRPMIPKQMPPSCGGLTCNEDLGEVCIGEQICACPYGKGRHDPHDHCQDVVAINLPLLVKRKGSQTLQFNNAYGDTSSPEYQNIVNTFTDGIKRAFARTAIYPQYTGNEVRDIRDPRTMNSTWNDGLWFEFTTYFLKGYEPSPSEAYNHLLGSILETHYSIGGTDLYINEYQPPFACYQHTCDSRSIIIDRGDGVCACKCPEGYVDRNVVHPGTKCVPMIVTTPRITTPFPNCGDNYCYSSLGEMCHNGECVCPPGMSRRLEGQPCIQVDTFTIPIVVDRWASMPLQWSTVYEHPDDSRFIEMHNVYLTAVGQAVKSLPETDSSTVSFSVDQINDPSKTYSNVGSGLLFNTTFAVSPGATNKEEFCNTFMQGIKESGYKIGSSQLHVDENVDPCKPPPKPKSELPCGKLVCKSSLGEVCIGNRLCACPFGFGRKHENDPCIETIPISLPLWVIRRNQDPLYFGKNYSDSNSPLRKEVVDMFETGVKRAYDRTPLNNNFLDVAVRDISNPSSVNSTFGKGLWFDFIVHFTPAPSLTAQEAHTQLLDSIRGTAYSIGGTELYINEWQPSIACYKNDCFKGGICIPLADGGYTCKCPANYEDKQPRNPGRQCSILVNPCSDPALNNCDPNAECVFLSNGQYRCECKAGFSEPHGFIGMKGTNCVYDLCVDLPFCKEKNATCVNYGDRADCQCLDGYLDIRKSPINIRAQLGLDDVFCLKPQDVDRCALGLHNCLPPAVCIGGRGDSPQCRCPDGTMIYEGVLCQEKLDSCAECNYHGDCVFKDNQTYCQCHDWYTGEKCTTDVRIILVIIFAIIFFLLTLLCCLYFCLKCHFIRNRGLVYREMGGSSGSEGLSAGYGRESDFYTDFSIPRAKLKDHPMKGYAAEASPDRRMMQYLDSAGQHAGDEQLGSETIAFSDVLQGIPRRGAGYRDDMSESEYSSGSYQEEIQRRVTKDTKRTITTKTIHGAGNTKAVFNVYPPENIEEGKASESQSAMKTFSSQKCITNAFDDEQDFSSTEYDEGESETSSQCVLGETFDTKTSAKQTHQVVPDADGYGGVERFISQTSTTTKSKHTQQH</sequence>
<feature type="domain" description="EGF-like" evidence="11">
    <location>
        <begin position="181"/>
        <end position="221"/>
    </location>
</feature>
<feature type="domain" description="EGF-like" evidence="11">
    <location>
        <begin position="867"/>
        <end position="905"/>
    </location>
</feature>
<evidence type="ECO:0000256" key="1">
    <source>
        <dbReference type="ARBA" id="ARBA00022536"/>
    </source>
</evidence>
<name>A0A0V1MT87_9BILA</name>
<dbReference type="FunFam" id="3.40.50.410:FF:000047">
    <property type="entry name" value="von Willebrand factor A domain containing 2"/>
    <property type="match status" value="1"/>
</dbReference>
<dbReference type="SUPFAM" id="SSF57196">
    <property type="entry name" value="EGF/Laminin"/>
    <property type="match status" value="1"/>
</dbReference>
<feature type="signal peptide" evidence="9">
    <location>
        <begin position="1"/>
        <end position="19"/>
    </location>
</feature>
<dbReference type="EMBL" id="JYDO01000046">
    <property type="protein sequence ID" value="KRZ74741.1"/>
    <property type="molecule type" value="Genomic_DNA"/>
</dbReference>
<dbReference type="PROSITE" id="PS50026">
    <property type="entry name" value="EGF_3"/>
    <property type="match status" value="17"/>
</dbReference>
<feature type="domain" description="EGF-like" evidence="11">
    <location>
        <begin position="130"/>
        <end position="169"/>
    </location>
</feature>
<feature type="domain" description="EGF-like" evidence="11">
    <location>
        <begin position="2259"/>
        <end position="2293"/>
    </location>
</feature>
<feature type="domain" description="EGF-like" evidence="11">
    <location>
        <begin position="2062"/>
        <end position="2099"/>
    </location>
</feature>
<evidence type="ECO:0000256" key="7">
    <source>
        <dbReference type="SAM" id="MobiDB-lite"/>
    </source>
</evidence>
<organism evidence="13 14">
    <name type="scientific">Trichinella papuae</name>
    <dbReference type="NCBI Taxonomy" id="268474"/>
    <lineage>
        <taxon>Eukaryota</taxon>
        <taxon>Metazoa</taxon>
        <taxon>Ecdysozoa</taxon>
        <taxon>Nematoda</taxon>
        <taxon>Enoplea</taxon>
        <taxon>Dorylaimia</taxon>
        <taxon>Trichinellida</taxon>
        <taxon>Trichinellidae</taxon>
        <taxon>Trichinella</taxon>
    </lineage>
</organism>
<dbReference type="InterPro" id="IPR013032">
    <property type="entry name" value="EGF-like_CS"/>
</dbReference>
<feature type="domain" description="EGF-like" evidence="11">
    <location>
        <begin position="1177"/>
        <end position="1216"/>
    </location>
</feature>
<dbReference type="Pfam" id="PF25478">
    <property type="entry name" value="EGF_Mua-3"/>
    <property type="match status" value="1"/>
</dbReference>
<dbReference type="Gene3D" id="3.40.50.410">
    <property type="entry name" value="von Willebrand factor, type A domain"/>
    <property type="match status" value="1"/>
</dbReference>
<feature type="domain" description="EGF-like" evidence="11">
    <location>
        <begin position="1126"/>
        <end position="1165"/>
    </location>
</feature>
<feature type="domain" description="EGF-like" evidence="11">
    <location>
        <begin position="334"/>
        <end position="372"/>
    </location>
</feature>
<dbReference type="InterPro" id="IPR000152">
    <property type="entry name" value="EGF-type_Asp/Asn_hydroxyl_site"/>
</dbReference>
<dbReference type="InterPro" id="IPR049883">
    <property type="entry name" value="NOTCH1_EGF-like"/>
</dbReference>
<feature type="domain" description="EGF-like" evidence="11">
    <location>
        <begin position="384"/>
        <end position="423"/>
    </location>
</feature>
<dbReference type="PROSITE" id="PS01187">
    <property type="entry name" value="EGF_CA"/>
    <property type="match status" value="1"/>
</dbReference>
<keyword evidence="3" id="KW-0677">Repeat</keyword>
<feature type="domain" description="EGF-like" evidence="11">
    <location>
        <begin position="2108"/>
        <end position="2148"/>
    </location>
</feature>
<dbReference type="PANTHER" id="PTHR24050:SF28">
    <property type="entry name" value="UROMODULIN-LIKE"/>
    <property type="match status" value="1"/>
</dbReference>
<dbReference type="InterPro" id="IPR002035">
    <property type="entry name" value="VWF_A"/>
</dbReference>
<dbReference type="InterPro" id="IPR000742">
    <property type="entry name" value="EGF"/>
</dbReference>
<feature type="region of interest" description="Disordered" evidence="7">
    <location>
        <begin position="2418"/>
        <end position="2446"/>
    </location>
</feature>
<dbReference type="InterPro" id="IPR001881">
    <property type="entry name" value="EGF-like_Ca-bd_dom"/>
</dbReference>
<dbReference type="PANTHER" id="PTHR24050">
    <property type="entry name" value="PA14 DOMAIN-CONTAINING PROTEIN"/>
    <property type="match status" value="1"/>
</dbReference>
<comment type="caution">
    <text evidence="6">Lacks conserved residue(s) required for the propagation of feature annotation.</text>
</comment>
<dbReference type="InterPro" id="IPR036465">
    <property type="entry name" value="vWFA_dom_sf"/>
</dbReference>
<feature type="disulfide bond" evidence="6">
    <location>
        <begin position="2283"/>
        <end position="2292"/>
    </location>
</feature>
<dbReference type="SMART" id="SM00327">
    <property type="entry name" value="VWA"/>
    <property type="match status" value="1"/>
</dbReference>
<protein>
    <submittedName>
        <fullName evidence="13">Transmembrane matrix receptor MUP-4</fullName>
    </submittedName>
</protein>
<reference evidence="13 14" key="1">
    <citation type="submission" date="2015-01" db="EMBL/GenBank/DDBJ databases">
        <title>Evolution of Trichinella species and genotypes.</title>
        <authorList>
            <person name="Korhonen P.K."/>
            <person name="Edoardo P."/>
            <person name="Giuseppe L.R."/>
            <person name="Gasser R.B."/>
        </authorList>
    </citation>
    <scope>NUCLEOTIDE SEQUENCE [LARGE SCALE GENOMIC DNA]</scope>
    <source>
        <strain evidence="13">ISS1980</strain>
    </source>
</reference>
<proteinExistence type="predicted"/>
<dbReference type="InterPro" id="IPR056590">
    <property type="entry name" value="Mua-3/Mup-4_EGF"/>
</dbReference>
<feature type="domain" description="EGF-like" evidence="11">
    <location>
        <begin position="1225"/>
        <end position="1264"/>
    </location>
</feature>
<keyword evidence="1 6" id="KW-0245">EGF-like domain</keyword>
<dbReference type="PROSITE" id="PS50234">
    <property type="entry name" value="VWFA"/>
    <property type="match status" value="1"/>
</dbReference>
<dbReference type="Pfam" id="PF01390">
    <property type="entry name" value="SEA"/>
    <property type="match status" value="1"/>
</dbReference>
<dbReference type="SMART" id="SM00179">
    <property type="entry name" value="EGF_CA"/>
    <property type="match status" value="17"/>
</dbReference>
<gene>
    <name evidence="13" type="primary">mup-4</name>
    <name evidence="13" type="ORF">T10_11531</name>
</gene>
<dbReference type="STRING" id="268474.A0A0V1MT87"/>
<comment type="caution">
    <text evidence="13">The sequence shown here is derived from an EMBL/GenBank/DDBJ whole genome shotgun (WGS) entry which is preliminary data.</text>
</comment>
<evidence type="ECO:0000259" key="10">
    <source>
        <dbReference type="PROSITE" id="PS50024"/>
    </source>
</evidence>
<dbReference type="Pfam" id="PF00008">
    <property type="entry name" value="EGF"/>
    <property type="match status" value="2"/>
</dbReference>
<feature type="domain" description="EGF-like" evidence="11">
    <location>
        <begin position="2215"/>
        <end position="2257"/>
    </location>
</feature>
<dbReference type="InterPro" id="IPR052235">
    <property type="entry name" value="Nephronectin_domain"/>
</dbReference>
<dbReference type="SUPFAM" id="SSF57184">
    <property type="entry name" value="Growth factor receptor domain"/>
    <property type="match status" value="3"/>
</dbReference>
<evidence type="ECO:0000313" key="13">
    <source>
        <dbReference type="EMBL" id="KRZ74741.1"/>
    </source>
</evidence>
<dbReference type="InterPro" id="IPR000082">
    <property type="entry name" value="SEA_dom"/>
</dbReference>
<keyword evidence="2 9" id="KW-0732">Signal</keyword>
<evidence type="ECO:0000256" key="8">
    <source>
        <dbReference type="SAM" id="Phobius"/>
    </source>
</evidence>
<dbReference type="Pfam" id="PF12661">
    <property type="entry name" value="hEGF"/>
    <property type="match status" value="6"/>
</dbReference>
<dbReference type="PRINTS" id="PR00453">
    <property type="entry name" value="VWFADOMAIN"/>
</dbReference>
<feature type="domain" description="SEA" evidence="10">
    <location>
        <begin position="1938"/>
        <end position="2062"/>
    </location>
</feature>
<keyword evidence="8" id="KW-1133">Transmembrane helix</keyword>
<dbReference type="Pfam" id="PF00092">
    <property type="entry name" value="VWA"/>
    <property type="match status" value="1"/>
</dbReference>
<dbReference type="Pfam" id="PF07645">
    <property type="entry name" value="EGF_CA"/>
    <property type="match status" value="5"/>
</dbReference>
<dbReference type="GO" id="GO:0005509">
    <property type="term" value="F:calcium ion binding"/>
    <property type="evidence" value="ECO:0007669"/>
    <property type="project" value="InterPro"/>
</dbReference>
<feature type="domain" description="EGF-like" evidence="11">
    <location>
        <begin position="968"/>
        <end position="1007"/>
    </location>
</feature>
<accession>A0A0V1MT87</accession>
<evidence type="ECO:0000256" key="2">
    <source>
        <dbReference type="ARBA" id="ARBA00022729"/>
    </source>
</evidence>
<feature type="domain" description="VWFA" evidence="12">
    <location>
        <begin position="495"/>
        <end position="671"/>
    </location>
</feature>
<dbReference type="SUPFAM" id="SSF53300">
    <property type="entry name" value="vWA-like"/>
    <property type="match status" value="1"/>
</dbReference>
<evidence type="ECO:0000256" key="5">
    <source>
        <dbReference type="ARBA" id="ARBA00023180"/>
    </source>
</evidence>
<dbReference type="PROSITE" id="PS00010">
    <property type="entry name" value="ASX_HYDROXYL"/>
    <property type="match status" value="11"/>
</dbReference>
<dbReference type="PROSITE" id="PS00022">
    <property type="entry name" value="EGF_1"/>
    <property type="match status" value="1"/>
</dbReference>
<dbReference type="PROSITE" id="PS50024">
    <property type="entry name" value="SEA"/>
    <property type="match status" value="2"/>
</dbReference>
<feature type="domain" description="EGF-like" evidence="11">
    <location>
        <begin position="234"/>
        <end position="273"/>
    </location>
</feature>
<feature type="domain" description="EGF-like" evidence="11">
    <location>
        <begin position="435"/>
        <end position="474"/>
    </location>
</feature>
<dbReference type="InterPro" id="IPR018097">
    <property type="entry name" value="EGF_Ca-bd_CS"/>
</dbReference>
<evidence type="ECO:0000256" key="6">
    <source>
        <dbReference type="PROSITE-ProRule" id="PRU00076"/>
    </source>
</evidence>
<evidence type="ECO:0000256" key="3">
    <source>
        <dbReference type="ARBA" id="ARBA00022737"/>
    </source>
</evidence>
<dbReference type="OrthoDB" id="6022609at2759"/>
<keyword evidence="8" id="KW-0472">Membrane</keyword>
<evidence type="ECO:0000256" key="9">
    <source>
        <dbReference type="SAM" id="SignalP"/>
    </source>
</evidence>
<dbReference type="SMART" id="SM00181">
    <property type="entry name" value="EGF"/>
    <property type="match status" value="27"/>
</dbReference>
<dbReference type="CDD" id="cd00054">
    <property type="entry name" value="EGF_CA"/>
    <property type="match status" value="9"/>
</dbReference>
<feature type="domain" description="EGF-like" evidence="11">
    <location>
        <begin position="917"/>
        <end position="956"/>
    </location>
</feature>